<dbReference type="GO" id="GO:0005975">
    <property type="term" value="P:carbohydrate metabolic process"/>
    <property type="evidence" value="ECO:0007669"/>
    <property type="project" value="InterPro"/>
</dbReference>
<dbReference type="Pfam" id="PF04616">
    <property type="entry name" value="Glyco_hydro_43"/>
    <property type="match status" value="1"/>
</dbReference>
<comment type="similarity">
    <text evidence="1 6">Belongs to the glycosyl hydrolase 43 family.</text>
</comment>
<name>A0A8K0RXW0_9HYPO</name>
<dbReference type="CDD" id="cd18617">
    <property type="entry name" value="GH43_XynB-like"/>
    <property type="match status" value="1"/>
</dbReference>
<dbReference type="SUPFAM" id="SSF75005">
    <property type="entry name" value="Arabinanase/levansucrase/invertase"/>
    <property type="match status" value="1"/>
</dbReference>
<dbReference type="PANTHER" id="PTHR42812">
    <property type="entry name" value="BETA-XYLOSIDASE"/>
    <property type="match status" value="1"/>
</dbReference>
<accession>A0A8K0RXW0</accession>
<feature type="site" description="Important for catalytic activity, responsible for pKa modulation of the active site Glu and correct orientation of both the proton donor and substrate" evidence="5">
    <location>
        <position position="148"/>
    </location>
</feature>
<dbReference type="InterPro" id="IPR041542">
    <property type="entry name" value="GH43_C2"/>
</dbReference>
<keyword evidence="9" id="KW-1185">Reference proteome</keyword>
<comment type="caution">
    <text evidence="8">The sequence shown here is derived from an EMBL/GenBank/DDBJ whole genome shotgun (WGS) entry which is preliminary data.</text>
</comment>
<sequence length="518" mass="58457">MSSQPSNPIIPGFSPDPSIVKVGEWYFLVNSTFHMFPGIPVYASKDLISWKHIGNVIHRREQISLKKSDTEVNRLPGVGEVMLATGGLYAPTIRYHNGTFYVVCTNVVRVIPKAKGESDIHENFIASTKDIWSGQWSDLVKFDFDGIDPSMLFDDDGKTYIQGSKSPGPYTKIAQFEVDIETGRKLSEEKILWEGTGGVYPEGPHIYKRNGWYCLMISEGGTHDEHMITMARSRNVWGPYEPCPNNPILVPASTDFYVRHTGHCDAFEDEKGQWWGVCLGVRRDKDDRYNMGRESFLTTAKWTDDWLYLDSVQAVIDTSRLASANVVQGLTAVDNVDYLYIRDPALENYKFADRNKSLTLTSSTVDLSHPRESPTFVGKRQRMHKGQSSATLQISPSWANTQLKTGLACYKDEHRYLRVYYDAGEKAVVYEAINAAKDISKTERRALDKDVGRLRFRMEYTEAEYRIEYAVGQQAWERIATLDTVEMTGPDFVGPVIGVFALDAQGGLTVEVADLEVE</sequence>
<evidence type="ECO:0000256" key="5">
    <source>
        <dbReference type="PIRSR" id="PIRSR606710-2"/>
    </source>
</evidence>
<proteinExistence type="inferred from homology"/>
<evidence type="ECO:0000256" key="6">
    <source>
        <dbReference type="RuleBase" id="RU361187"/>
    </source>
</evidence>
<feature type="active site" description="Proton acceptor" evidence="4">
    <location>
        <position position="16"/>
    </location>
</feature>
<reference evidence="8" key="1">
    <citation type="journal article" date="2021" name="Nat. Commun.">
        <title>Genetic determinants of endophytism in the Arabidopsis root mycobiome.</title>
        <authorList>
            <person name="Mesny F."/>
            <person name="Miyauchi S."/>
            <person name="Thiergart T."/>
            <person name="Pickel B."/>
            <person name="Atanasova L."/>
            <person name="Karlsson M."/>
            <person name="Huettel B."/>
            <person name="Barry K.W."/>
            <person name="Haridas S."/>
            <person name="Chen C."/>
            <person name="Bauer D."/>
            <person name="Andreopoulos W."/>
            <person name="Pangilinan J."/>
            <person name="LaButti K."/>
            <person name="Riley R."/>
            <person name="Lipzen A."/>
            <person name="Clum A."/>
            <person name="Drula E."/>
            <person name="Henrissat B."/>
            <person name="Kohler A."/>
            <person name="Grigoriev I.V."/>
            <person name="Martin F.M."/>
            <person name="Hacquard S."/>
        </authorList>
    </citation>
    <scope>NUCLEOTIDE SEQUENCE</scope>
    <source>
        <strain evidence="8">MPI-SDFR-AT-0068</strain>
    </source>
</reference>
<feature type="active site" description="Proton donor" evidence="4">
    <location>
        <position position="202"/>
    </location>
</feature>
<evidence type="ECO:0000256" key="3">
    <source>
        <dbReference type="ARBA" id="ARBA00023295"/>
    </source>
</evidence>
<evidence type="ECO:0000256" key="1">
    <source>
        <dbReference type="ARBA" id="ARBA00009865"/>
    </source>
</evidence>
<dbReference type="GO" id="GO:0004553">
    <property type="term" value="F:hydrolase activity, hydrolyzing O-glycosyl compounds"/>
    <property type="evidence" value="ECO:0007669"/>
    <property type="project" value="InterPro"/>
</dbReference>
<dbReference type="Gene3D" id="2.115.10.20">
    <property type="entry name" value="Glycosyl hydrolase domain, family 43"/>
    <property type="match status" value="1"/>
</dbReference>
<dbReference type="OrthoDB" id="408373at2759"/>
<evidence type="ECO:0000313" key="9">
    <source>
        <dbReference type="Proteomes" id="UP000813427"/>
    </source>
</evidence>
<feature type="domain" description="Beta-xylosidase C-terminal Concanavalin A-like" evidence="7">
    <location>
        <begin position="336"/>
        <end position="506"/>
    </location>
</feature>
<dbReference type="InterPro" id="IPR006710">
    <property type="entry name" value="Glyco_hydro_43"/>
</dbReference>
<keyword evidence="3 6" id="KW-0326">Glycosidase</keyword>
<organism evidence="8 9">
    <name type="scientific">Fusarium tricinctum</name>
    <dbReference type="NCBI Taxonomy" id="61284"/>
    <lineage>
        <taxon>Eukaryota</taxon>
        <taxon>Fungi</taxon>
        <taxon>Dikarya</taxon>
        <taxon>Ascomycota</taxon>
        <taxon>Pezizomycotina</taxon>
        <taxon>Sordariomycetes</taxon>
        <taxon>Hypocreomycetidae</taxon>
        <taxon>Hypocreales</taxon>
        <taxon>Nectriaceae</taxon>
        <taxon>Fusarium</taxon>
        <taxon>Fusarium tricinctum species complex</taxon>
    </lineage>
</organism>
<dbReference type="InterPro" id="IPR023296">
    <property type="entry name" value="Glyco_hydro_beta-prop_sf"/>
</dbReference>
<dbReference type="Pfam" id="PF17851">
    <property type="entry name" value="GH43_C2"/>
    <property type="match status" value="1"/>
</dbReference>
<keyword evidence="2 6" id="KW-0378">Hydrolase</keyword>
<evidence type="ECO:0000259" key="7">
    <source>
        <dbReference type="Pfam" id="PF17851"/>
    </source>
</evidence>
<dbReference type="AlphaFoldDB" id="A0A8K0RXW0"/>
<dbReference type="PANTHER" id="PTHR42812:SF12">
    <property type="entry name" value="BETA-XYLOSIDASE-RELATED"/>
    <property type="match status" value="1"/>
</dbReference>
<evidence type="ECO:0000313" key="8">
    <source>
        <dbReference type="EMBL" id="KAH7245552.1"/>
    </source>
</evidence>
<evidence type="ECO:0000256" key="4">
    <source>
        <dbReference type="PIRSR" id="PIRSR606710-1"/>
    </source>
</evidence>
<dbReference type="Proteomes" id="UP000813427">
    <property type="component" value="Unassembled WGS sequence"/>
</dbReference>
<dbReference type="EMBL" id="JAGPXF010000004">
    <property type="protein sequence ID" value="KAH7245552.1"/>
    <property type="molecule type" value="Genomic_DNA"/>
</dbReference>
<dbReference type="InterPro" id="IPR051795">
    <property type="entry name" value="Glycosyl_Hydrlase_43"/>
</dbReference>
<gene>
    <name evidence="8" type="ORF">BKA59DRAFT_544787</name>
</gene>
<protein>
    <submittedName>
        <fullName evidence="8">Glycosyl hydrolase</fullName>
    </submittedName>
</protein>
<dbReference type="Gene3D" id="2.60.120.200">
    <property type="match status" value="1"/>
</dbReference>
<dbReference type="SUPFAM" id="SSF49899">
    <property type="entry name" value="Concanavalin A-like lectins/glucanases"/>
    <property type="match status" value="1"/>
</dbReference>
<evidence type="ECO:0000256" key="2">
    <source>
        <dbReference type="ARBA" id="ARBA00022801"/>
    </source>
</evidence>
<dbReference type="InterPro" id="IPR013320">
    <property type="entry name" value="ConA-like_dom_sf"/>
</dbReference>